<evidence type="ECO:0000313" key="3">
    <source>
        <dbReference type="Proteomes" id="UP001152646"/>
    </source>
</evidence>
<evidence type="ECO:0000313" key="2">
    <source>
        <dbReference type="EMBL" id="CAG8385773.1"/>
    </source>
</evidence>
<feature type="region of interest" description="Disordered" evidence="1">
    <location>
        <begin position="14"/>
        <end position="42"/>
    </location>
</feature>
<protein>
    <submittedName>
        <fullName evidence="2">Uncharacterized protein</fullName>
    </submittedName>
</protein>
<dbReference type="EMBL" id="CAJVPA010000191">
    <property type="protein sequence ID" value="CAG8385773.1"/>
    <property type="molecule type" value="Genomic_DNA"/>
</dbReference>
<comment type="caution">
    <text evidence="2">The sequence shown here is derived from an EMBL/GenBank/DDBJ whole genome shotgun (WGS) entry which is preliminary data.</text>
</comment>
<organism evidence="2 3">
    <name type="scientific">Penicillium salamii</name>
    <dbReference type="NCBI Taxonomy" id="1612424"/>
    <lineage>
        <taxon>Eukaryota</taxon>
        <taxon>Fungi</taxon>
        <taxon>Dikarya</taxon>
        <taxon>Ascomycota</taxon>
        <taxon>Pezizomycotina</taxon>
        <taxon>Eurotiomycetes</taxon>
        <taxon>Eurotiomycetidae</taxon>
        <taxon>Eurotiales</taxon>
        <taxon>Aspergillaceae</taxon>
        <taxon>Penicillium</taxon>
    </lineage>
</organism>
<dbReference type="Proteomes" id="UP001152646">
    <property type="component" value="Unassembled WGS sequence"/>
</dbReference>
<dbReference type="OrthoDB" id="4238030at2759"/>
<proteinExistence type="predicted"/>
<dbReference type="AlphaFoldDB" id="A0A9W4JDJ6"/>
<gene>
    <name evidence="2" type="ORF">PSALAMII_LOCUS6541</name>
</gene>
<evidence type="ECO:0000256" key="1">
    <source>
        <dbReference type="SAM" id="MobiDB-lite"/>
    </source>
</evidence>
<name>A0A9W4JDJ6_9EURO</name>
<reference evidence="2" key="1">
    <citation type="submission" date="2021-07" db="EMBL/GenBank/DDBJ databases">
        <authorList>
            <person name="Branca A.L. A."/>
        </authorList>
    </citation>
    <scope>NUCLEOTIDE SEQUENCE</scope>
</reference>
<sequence>MPYRAPLRIKTMGAPTLLEKRPLSPQVKTPLGDDLTTSPAKRRRVFMADKQYAEEPENPSSPAVTDPNARKLAETVAFVERAFSSWKAFEDELLPIECHCAPLRGRSDYRIWSRKIKMILKRHCVLDLVEGRIAQLPQAHPLDRDLERLNATAARIITRNLSALTKPMVRTMTNPRAMWEKLERHCKPSDWSLAQSGWMSLQNIKYSRCSGVRDYVEQMDDAWRSISLDRDDIFESHEIARCASLVFALDTPKWETWKTNVLSGRQANIPSWANLVDKLFAAEFK</sequence>
<accession>A0A9W4JDJ6</accession>